<dbReference type="Gene3D" id="3.40.190.10">
    <property type="entry name" value="Periplasmic binding protein-like II"/>
    <property type="match status" value="1"/>
</dbReference>
<comment type="caution">
    <text evidence="6">The sequence shown here is derived from an EMBL/GenBank/DDBJ whole genome shotgun (WGS) entry which is preliminary data.</text>
</comment>
<dbReference type="InterPro" id="IPR000914">
    <property type="entry name" value="SBP_5_dom"/>
</dbReference>
<evidence type="ECO:0000256" key="3">
    <source>
        <dbReference type="ARBA" id="ARBA00022729"/>
    </source>
</evidence>
<evidence type="ECO:0000256" key="1">
    <source>
        <dbReference type="ARBA" id="ARBA00005695"/>
    </source>
</evidence>
<dbReference type="PROSITE" id="PS51257">
    <property type="entry name" value="PROKAR_LIPOPROTEIN"/>
    <property type="match status" value="1"/>
</dbReference>
<feature type="domain" description="Solute-binding protein family 5" evidence="5">
    <location>
        <begin position="103"/>
        <end position="443"/>
    </location>
</feature>
<keyword evidence="2" id="KW-0813">Transport</keyword>
<name>A0ABN1TMP0_9ACTN</name>
<evidence type="ECO:0000256" key="2">
    <source>
        <dbReference type="ARBA" id="ARBA00022448"/>
    </source>
</evidence>
<dbReference type="Pfam" id="PF00496">
    <property type="entry name" value="SBP_bac_5"/>
    <property type="match status" value="1"/>
</dbReference>
<dbReference type="CDD" id="cd00995">
    <property type="entry name" value="PBP2_NikA_DppA_OppA_like"/>
    <property type="match status" value="1"/>
</dbReference>
<protein>
    <submittedName>
        <fullName evidence="6">ABC transporter substrate-binding protein</fullName>
    </submittedName>
</protein>
<dbReference type="PIRSF" id="PIRSF002741">
    <property type="entry name" value="MppA"/>
    <property type="match status" value="1"/>
</dbReference>
<sequence>MKRSTRTLAAVLLATSLAVSACSESQGDSDQGSGAPAGFANGFVIEPDTSGTAKQGGQLQVVTYSEARVLDPVLTIANGSSGGTEMAAVFDLLMRYDQGKDAYVPQLAEALESNEAQDEWTLTLRDGVTFSDGTPLDADAVVWSLDRYVAKGGGQVSFLKHAVKSWTAVDARTVRFELTRPWADFAYLLATGPGMVVGKASDAGKAFTPVGAGPFVLEKYAPQEELVLAARADYWGGKPALDSVRFFPHAAEQGRLDVLRNGEADVAYLREPATAKDALDDGFGGFMEIGSISRGLLLNHRAGAATEDVRIRQALMHAIDMDVINQRTAKGVGIVTGSILNPQSRWDLDTEPLQYDPAKAKELLEAAKADGYDGTISFKGVAKVSEQMGLTLKALLESVGFTVTLDYVPSVTDLVSAIYVTHDFDMVIWGFGMPDPAVYPELFEKVNSGSRGNSGGSSDPKLDQLIEELGAAATPEDQKDVLEQIQAQWNETMPYAPLGATPEWSAWGDKVHGITPSIDSIMLLGGAWKQ</sequence>
<evidence type="ECO:0000259" key="5">
    <source>
        <dbReference type="Pfam" id="PF00496"/>
    </source>
</evidence>
<dbReference type="SUPFAM" id="SSF53850">
    <property type="entry name" value="Periplasmic binding protein-like II"/>
    <property type="match status" value="1"/>
</dbReference>
<dbReference type="Proteomes" id="UP001501581">
    <property type="component" value="Unassembled WGS sequence"/>
</dbReference>
<accession>A0ABN1TMP0</accession>
<dbReference type="Gene3D" id="3.10.105.10">
    <property type="entry name" value="Dipeptide-binding Protein, Domain 3"/>
    <property type="match status" value="1"/>
</dbReference>
<evidence type="ECO:0000313" key="6">
    <source>
        <dbReference type="EMBL" id="GAA1094210.1"/>
    </source>
</evidence>
<keyword evidence="3 4" id="KW-0732">Signal</keyword>
<dbReference type="EMBL" id="BAAALG010000002">
    <property type="protein sequence ID" value="GAA1094210.1"/>
    <property type="molecule type" value="Genomic_DNA"/>
</dbReference>
<reference evidence="6 7" key="1">
    <citation type="journal article" date="2019" name="Int. J. Syst. Evol. Microbiol.">
        <title>The Global Catalogue of Microorganisms (GCM) 10K type strain sequencing project: providing services to taxonomists for standard genome sequencing and annotation.</title>
        <authorList>
            <consortium name="The Broad Institute Genomics Platform"/>
            <consortium name="The Broad Institute Genome Sequencing Center for Infectious Disease"/>
            <person name="Wu L."/>
            <person name="Ma J."/>
        </authorList>
    </citation>
    <scope>NUCLEOTIDE SEQUENCE [LARGE SCALE GENOMIC DNA]</scope>
    <source>
        <strain evidence="6 7">JCM 13008</strain>
    </source>
</reference>
<feature type="signal peptide" evidence="4">
    <location>
        <begin position="1"/>
        <end position="21"/>
    </location>
</feature>
<proteinExistence type="inferred from homology"/>
<evidence type="ECO:0000256" key="4">
    <source>
        <dbReference type="SAM" id="SignalP"/>
    </source>
</evidence>
<comment type="similarity">
    <text evidence="1">Belongs to the bacterial solute-binding protein 5 family.</text>
</comment>
<dbReference type="PANTHER" id="PTHR30290">
    <property type="entry name" value="PERIPLASMIC BINDING COMPONENT OF ABC TRANSPORTER"/>
    <property type="match status" value="1"/>
</dbReference>
<keyword evidence="7" id="KW-1185">Reference proteome</keyword>
<dbReference type="InterPro" id="IPR039424">
    <property type="entry name" value="SBP_5"/>
</dbReference>
<dbReference type="PANTHER" id="PTHR30290:SF9">
    <property type="entry name" value="OLIGOPEPTIDE-BINDING PROTEIN APPA"/>
    <property type="match status" value="1"/>
</dbReference>
<organism evidence="6 7">
    <name type="scientific">Nocardioides dubius</name>
    <dbReference type="NCBI Taxonomy" id="317019"/>
    <lineage>
        <taxon>Bacteria</taxon>
        <taxon>Bacillati</taxon>
        <taxon>Actinomycetota</taxon>
        <taxon>Actinomycetes</taxon>
        <taxon>Propionibacteriales</taxon>
        <taxon>Nocardioidaceae</taxon>
        <taxon>Nocardioides</taxon>
    </lineage>
</organism>
<feature type="chain" id="PRO_5047281506" evidence="4">
    <location>
        <begin position="22"/>
        <end position="530"/>
    </location>
</feature>
<dbReference type="RefSeq" id="WP_343991481.1">
    <property type="nucleotide sequence ID" value="NZ_BAAALG010000002.1"/>
</dbReference>
<dbReference type="InterPro" id="IPR030678">
    <property type="entry name" value="Peptide/Ni-bd"/>
</dbReference>
<evidence type="ECO:0000313" key="7">
    <source>
        <dbReference type="Proteomes" id="UP001501581"/>
    </source>
</evidence>
<gene>
    <name evidence="6" type="ORF">GCM10009668_07410</name>
</gene>